<evidence type="ECO:0000313" key="4">
    <source>
        <dbReference type="Proteomes" id="UP001180487"/>
    </source>
</evidence>
<dbReference type="Gene3D" id="3.40.50.360">
    <property type="match status" value="1"/>
</dbReference>
<dbReference type="InterPro" id="IPR003680">
    <property type="entry name" value="Flavodoxin_fold"/>
</dbReference>
<sequence length="214" mass="23568">MHDPSPPTPSPTSPPRIYLLAAHPNWRASLVNQRLLAAARALTASADGPQIEVQDLYANYPDYDIDVAAEQARVEAADLLVLLHPIQWYAMPALQKLWFDEVLTYGWAYGAVSAEGLDVAPAGTPGTALRGKALWLVLTTGGQEGSYQPGNDHRHPFDNFLPPYEQTAALCGMRFLPPLVLHAAHSAGKQEVTTHIDSFRQRLQSYPHWPELNT</sequence>
<dbReference type="RefSeq" id="WP_310375699.1">
    <property type="nucleotide sequence ID" value="NZ_JAVDXT010000004.1"/>
</dbReference>
<dbReference type="InterPro" id="IPR029039">
    <property type="entry name" value="Flavoprotein-like_sf"/>
</dbReference>
<evidence type="ECO:0000256" key="1">
    <source>
        <dbReference type="ARBA" id="ARBA00023002"/>
    </source>
</evidence>
<gene>
    <name evidence="3" type="ORF">J2X19_003916</name>
</gene>
<dbReference type="Proteomes" id="UP001180487">
    <property type="component" value="Unassembled WGS sequence"/>
</dbReference>
<accession>A0ABU2CD04</accession>
<dbReference type="SUPFAM" id="SSF52218">
    <property type="entry name" value="Flavoproteins"/>
    <property type="match status" value="1"/>
</dbReference>
<organism evidence="3 4">
    <name type="scientific">Rhodoferax ferrireducens</name>
    <dbReference type="NCBI Taxonomy" id="192843"/>
    <lineage>
        <taxon>Bacteria</taxon>
        <taxon>Pseudomonadati</taxon>
        <taxon>Pseudomonadota</taxon>
        <taxon>Betaproteobacteria</taxon>
        <taxon>Burkholderiales</taxon>
        <taxon>Comamonadaceae</taxon>
        <taxon>Rhodoferax</taxon>
    </lineage>
</organism>
<feature type="domain" description="Flavodoxin-like fold" evidence="2">
    <location>
        <begin position="16"/>
        <end position="203"/>
    </location>
</feature>
<protein>
    <submittedName>
        <fullName evidence="3">Glutathione-regulated potassium-efflux system ancillary protein KefF</fullName>
    </submittedName>
</protein>
<dbReference type="EMBL" id="JAVDXT010000004">
    <property type="protein sequence ID" value="MDR7379222.1"/>
    <property type="molecule type" value="Genomic_DNA"/>
</dbReference>
<name>A0ABU2CD04_9BURK</name>
<dbReference type="PANTHER" id="PTHR47307">
    <property type="entry name" value="GLUTATHIONE-REGULATED POTASSIUM-EFFLUX SYSTEM ANCILLARY PROTEIN KEFG"/>
    <property type="match status" value="1"/>
</dbReference>
<keyword evidence="1" id="KW-0560">Oxidoreductase</keyword>
<reference evidence="3 4" key="1">
    <citation type="submission" date="2023-07" db="EMBL/GenBank/DDBJ databases">
        <title>Sorghum-associated microbial communities from plants grown in Nebraska, USA.</title>
        <authorList>
            <person name="Schachtman D."/>
        </authorList>
    </citation>
    <scope>NUCLEOTIDE SEQUENCE [LARGE SCALE GENOMIC DNA]</scope>
    <source>
        <strain evidence="3 4">BE313</strain>
    </source>
</reference>
<evidence type="ECO:0000313" key="3">
    <source>
        <dbReference type="EMBL" id="MDR7379222.1"/>
    </source>
</evidence>
<dbReference type="PANTHER" id="PTHR47307:SF2">
    <property type="entry name" value="GLUTATHIONE-REGULATED POTASSIUM-EFFLUX SYSTEM ANCILLARY PROTEIN KEFF"/>
    <property type="match status" value="1"/>
</dbReference>
<comment type="caution">
    <text evidence="3">The sequence shown here is derived from an EMBL/GenBank/DDBJ whole genome shotgun (WGS) entry which is preliminary data.</text>
</comment>
<dbReference type="Pfam" id="PF02525">
    <property type="entry name" value="Flavodoxin_2"/>
    <property type="match status" value="1"/>
</dbReference>
<keyword evidence="4" id="KW-1185">Reference proteome</keyword>
<dbReference type="InterPro" id="IPR046980">
    <property type="entry name" value="KefG/KefF"/>
</dbReference>
<proteinExistence type="predicted"/>
<evidence type="ECO:0000259" key="2">
    <source>
        <dbReference type="Pfam" id="PF02525"/>
    </source>
</evidence>